<reference evidence="3 4" key="1">
    <citation type="submission" date="2015-10" db="EMBL/GenBank/DDBJ databases">
        <title>Corynebacteirum lowii and Corynebacterium oculi species nova, derived from human clinical disease and and emended description of Corynebacterium mastiditis.</title>
        <authorList>
            <person name="Bernard K."/>
            <person name="Pacheco A.L."/>
            <person name="Mcdougall C."/>
            <person name="Burtx T."/>
            <person name="Weibe D."/>
            <person name="Tyler S."/>
            <person name="Olson A.B."/>
            <person name="Cnockaert M."/>
            <person name="Eguchi H."/>
            <person name="Kuwahara T."/>
            <person name="Nakayama-Imaohji H."/>
            <person name="Boudewijins M."/>
            <person name="Van Hoecke F."/>
            <person name="Bernier A.-M."/>
            <person name="Vandamme P."/>
        </authorList>
    </citation>
    <scope>NUCLEOTIDE SEQUENCE [LARGE SCALE GENOMIC DNA]</scope>
    <source>
        <strain evidence="3 4">NML 130206</strain>
    </source>
</reference>
<dbReference type="PATRIC" id="fig|1544413.3.peg.1805"/>
<name>A0A0Q0U2G2_9CORY</name>
<sequence>MPHSYQSWLRELSPERLATLLRLRPDTALPIPPTLASLATRLRIRSSVAQALRRLNAADLAVAEAAAGLGAEFEPVPRARIIAALPDLPAEESLRTLENFGLLYSDGDGNGNDGGEHVMLLKEVFASLPQDWRLLGDTPLSEEEIHQRLKQIEPKYRTMLDTLATSAGMGLTRDEYLVDTQLVIRVDENTVRLPLSVRRALRGLSPAHVPLAALPGRSLSDAADAPTRTAPTASSLRAIDEAGVASGLDAVRIFAQLIAALGERPLPLLRSGGIGVRETRRLARTLDIEVEQAKRVICLAQAAGLVATGEPEPLPEEDHSYLAPTTLADEWLAAPPARRLEIAVAGWRGSRWRYWDSEKLLEQEEPRLPALRQAVLAPYLVGPVALSEREANANMIFLAPVATSGVSPELIAHLRAEAQWIGALAEGAATVVLRGDSPLADFVPQAVNQVILQADMTALAPGPLEHQIEAELSLMAHLESPGLASVYRFTEESLARAFDAGRSSQDILSFLASHSLGPVPQGLEYLIGDVGKQHGSLRGGPALCYLRCDDPATLSAAVHASSSLRALAPTVAIAEAPLAVVMAELREAGFHPAAEDSSGLSIDIRPEPARISPSGTTRRVRTTHTQRPELTEQRMEQIVAALRGAEEEEQSPAEDHATLLTAASRGRRTVVLGYVDGNGKAVRRRIRPLRITAGQVDALDADTGTAHRFGLHRVTSVELVP</sequence>
<protein>
    <recommendedName>
        <fullName evidence="2">Helicase XPB/Ssl2 N-terminal domain-containing protein</fullName>
    </recommendedName>
</protein>
<keyword evidence="4" id="KW-1185">Reference proteome</keyword>
<gene>
    <name evidence="3" type="ORF">Clow_01799</name>
</gene>
<dbReference type="RefSeq" id="WP_055178376.1">
    <property type="nucleotide sequence ID" value="NZ_JAUSQY010000001.1"/>
</dbReference>
<evidence type="ECO:0000256" key="1">
    <source>
        <dbReference type="SAM" id="MobiDB-lite"/>
    </source>
</evidence>
<comment type="caution">
    <text evidence="3">The sequence shown here is derived from an EMBL/GenBank/DDBJ whole genome shotgun (WGS) entry which is preliminary data.</text>
</comment>
<evidence type="ECO:0000259" key="2">
    <source>
        <dbReference type="Pfam" id="PF13625"/>
    </source>
</evidence>
<dbReference type="AlphaFoldDB" id="A0A0Q0U2G2"/>
<dbReference type="Pfam" id="PF13625">
    <property type="entry name" value="Helicase_C_3"/>
    <property type="match status" value="1"/>
</dbReference>
<dbReference type="EMBL" id="LKEV01000005">
    <property type="protein sequence ID" value="KQB86055.1"/>
    <property type="molecule type" value="Genomic_DNA"/>
</dbReference>
<organism evidence="3 4">
    <name type="scientific">Corynebacterium lowii</name>
    <dbReference type="NCBI Taxonomy" id="1544413"/>
    <lineage>
        <taxon>Bacteria</taxon>
        <taxon>Bacillati</taxon>
        <taxon>Actinomycetota</taxon>
        <taxon>Actinomycetes</taxon>
        <taxon>Mycobacteriales</taxon>
        <taxon>Corynebacteriaceae</taxon>
        <taxon>Corynebacterium</taxon>
    </lineage>
</organism>
<dbReference type="PROSITE" id="PS52050">
    <property type="entry name" value="WYL"/>
    <property type="match status" value="1"/>
</dbReference>
<dbReference type="STRING" id="1544413.Clow_01799"/>
<feature type="region of interest" description="Disordered" evidence="1">
    <location>
        <begin position="596"/>
        <end position="627"/>
    </location>
</feature>
<accession>A0A0Q0U2G2</accession>
<dbReference type="Proteomes" id="UP000050488">
    <property type="component" value="Unassembled WGS sequence"/>
</dbReference>
<evidence type="ECO:0000313" key="4">
    <source>
        <dbReference type="Proteomes" id="UP000050488"/>
    </source>
</evidence>
<evidence type="ECO:0000313" key="3">
    <source>
        <dbReference type="EMBL" id="KQB86055.1"/>
    </source>
</evidence>
<dbReference type="OrthoDB" id="3415124at2"/>
<dbReference type="InterPro" id="IPR032830">
    <property type="entry name" value="XPB/Ssl2_N"/>
</dbReference>
<feature type="domain" description="Helicase XPB/Ssl2 N-terminal" evidence="2">
    <location>
        <begin position="450"/>
        <end position="561"/>
    </location>
</feature>
<proteinExistence type="predicted"/>